<comment type="caution">
    <text evidence="6">The sequence shown here is derived from an EMBL/GenBank/DDBJ whole genome shotgun (WGS) entry which is preliminary data.</text>
</comment>
<sequence length="448" mass="48602">MEMAINRIMKMTAADFRVLAVAGGVTLTGRLSMLGDPNSYGRFTVAEIRQFVHWAEISFAGSSQSGYSGITRPVSSAAKASWILCMQAVFFDQVYRFPQGRNPALTDATVTTMIIDAQAHVRLCCSDTVRHLPLPKQSAFRQTTPVRSPQPSYSASTSNLDILLQIPTYTYTTMPSVCLLKNLAVSTIPYKQLAPIRFSVSFTPAMAATVYENMLTPRMAVVKKDACVLWHFRAAVVDKADESGWETCDMPVGSLTADICGSTIMNAGMVTASAKKVDITQVFRAHSIKICSELQSGRIPILTFSVTFRDGARASCDAIATAISTHERLSIQESLVKLYKDSFPAESILSIVTETNTNEKNLAEVVEKLQEAILKTIEEGKSGSNAAALLAAAAAAAKDDEVTAGDSTVTFACPLTLARMKHPAKGKKCSHRQTFDAEVFNLISQILR</sequence>
<dbReference type="InterPro" id="IPR004181">
    <property type="entry name" value="Znf_MIZ"/>
</dbReference>
<organism evidence="6 7">
    <name type="scientific">Physocladia obscura</name>
    <dbReference type="NCBI Taxonomy" id="109957"/>
    <lineage>
        <taxon>Eukaryota</taxon>
        <taxon>Fungi</taxon>
        <taxon>Fungi incertae sedis</taxon>
        <taxon>Chytridiomycota</taxon>
        <taxon>Chytridiomycota incertae sedis</taxon>
        <taxon>Chytridiomycetes</taxon>
        <taxon>Chytridiales</taxon>
        <taxon>Chytriomycetaceae</taxon>
        <taxon>Physocladia</taxon>
    </lineage>
</organism>
<accession>A0AAD5X8T6</accession>
<keyword evidence="3" id="KW-0862">Zinc</keyword>
<evidence type="ECO:0000256" key="3">
    <source>
        <dbReference type="ARBA" id="ARBA00022833"/>
    </source>
</evidence>
<evidence type="ECO:0000313" key="7">
    <source>
        <dbReference type="Proteomes" id="UP001211907"/>
    </source>
</evidence>
<name>A0AAD5X8T6_9FUNG</name>
<proteinExistence type="predicted"/>
<dbReference type="Gene3D" id="3.30.40.10">
    <property type="entry name" value="Zinc/RING finger domain, C3HC4 (zinc finger)"/>
    <property type="match status" value="1"/>
</dbReference>
<evidence type="ECO:0000313" key="6">
    <source>
        <dbReference type="EMBL" id="KAJ3102632.1"/>
    </source>
</evidence>
<evidence type="ECO:0000256" key="2">
    <source>
        <dbReference type="ARBA" id="ARBA00022771"/>
    </source>
</evidence>
<gene>
    <name evidence="6" type="ORF">HK100_004336</name>
</gene>
<dbReference type="GO" id="GO:0008270">
    <property type="term" value="F:zinc ion binding"/>
    <property type="evidence" value="ECO:0007669"/>
    <property type="project" value="UniProtKB-KW"/>
</dbReference>
<dbReference type="InterPro" id="IPR013083">
    <property type="entry name" value="Znf_RING/FYVE/PHD"/>
</dbReference>
<evidence type="ECO:0000259" key="5">
    <source>
        <dbReference type="PROSITE" id="PS51044"/>
    </source>
</evidence>
<dbReference type="AlphaFoldDB" id="A0AAD5X8T6"/>
<dbReference type="EMBL" id="JADGJH010002153">
    <property type="protein sequence ID" value="KAJ3102632.1"/>
    <property type="molecule type" value="Genomic_DNA"/>
</dbReference>
<feature type="domain" description="SP-RING-type" evidence="5">
    <location>
        <begin position="398"/>
        <end position="448"/>
    </location>
</feature>
<protein>
    <recommendedName>
        <fullName evidence="5">SP-RING-type domain-containing protein</fullName>
    </recommendedName>
</protein>
<dbReference type="PROSITE" id="PS51044">
    <property type="entry name" value="ZF_SP_RING"/>
    <property type="match status" value="1"/>
</dbReference>
<keyword evidence="7" id="KW-1185">Reference proteome</keyword>
<reference evidence="6" key="1">
    <citation type="submission" date="2020-05" db="EMBL/GenBank/DDBJ databases">
        <title>Phylogenomic resolution of chytrid fungi.</title>
        <authorList>
            <person name="Stajich J.E."/>
            <person name="Amses K."/>
            <person name="Simmons R."/>
            <person name="Seto K."/>
            <person name="Myers J."/>
            <person name="Bonds A."/>
            <person name="Quandt C.A."/>
            <person name="Barry K."/>
            <person name="Liu P."/>
            <person name="Grigoriev I."/>
            <person name="Longcore J.E."/>
            <person name="James T.Y."/>
        </authorList>
    </citation>
    <scope>NUCLEOTIDE SEQUENCE</scope>
    <source>
        <strain evidence="6">JEL0513</strain>
    </source>
</reference>
<evidence type="ECO:0000256" key="4">
    <source>
        <dbReference type="PROSITE-ProRule" id="PRU00452"/>
    </source>
</evidence>
<keyword evidence="2 4" id="KW-0863">Zinc-finger</keyword>
<dbReference type="Proteomes" id="UP001211907">
    <property type="component" value="Unassembled WGS sequence"/>
</dbReference>
<keyword evidence="1" id="KW-0479">Metal-binding</keyword>
<evidence type="ECO:0000256" key="1">
    <source>
        <dbReference type="ARBA" id="ARBA00022723"/>
    </source>
</evidence>